<comment type="caution">
    <text evidence="1">The sequence shown here is derived from an EMBL/GenBank/DDBJ whole genome shotgun (WGS) entry which is preliminary data.</text>
</comment>
<dbReference type="Proteomes" id="UP001189429">
    <property type="component" value="Unassembled WGS sequence"/>
</dbReference>
<reference evidence="1" key="1">
    <citation type="submission" date="2023-10" db="EMBL/GenBank/DDBJ databases">
        <authorList>
            <person name="Chen Y."/>
            <person name="Shah S."/>
            <person name="Dougan E. K."/>
            <person name="Thang M."/>
            <person name="Chan C."/>
        </authorList>
    </citation>
    <scope>NUCLEOTIDE SEQUENCE [LARGE SCALE GENOMIC DNA]</scope>
</reference>
<proteinExistence type="predicted"/>
<evidence type="ECO:0000313" key="2">
    <source>
        <dbReference type="Proteomes" id="UP001189429"/>
    </source>
</evidence>
<protein>
    <submittedName>
        <fullName evidence="1">Uncharacterized protein</fullName>
    </submittedName>
</protein>
<accession>A0ABN9QJ14</accession>
<dbReference type="EMBL" id="CAUYUJ010003327">
    <property type="protein sequence ID" value="CAK0804822.1"/>
    <property type="molecule type" value="Genomic_DNA"/>
</dbReference>
<feature type="non-terminal residue" evidence="1">
    <location>
        <position position="1012"/>
    </location>
</feature>
<feature type="non-terminal residue" evidence="1">
    <location>
        <position position="1"/>
    </location>
</feature>
<gene>
    <name evidence="1" type="ORF">PCOR1329_LOCUS11509</name>
</gene>
<sequence length="1012" mass="111125">VAAATRRFHLVQADLPDVYKKARTSLKHCELSRRSVQLCLDMLPRIEEGAAEASERARMLYEDTISAAVMLFHAKGAAHQLRPPTKGEHIAIGRAAEAAPLEGASFVDDDVIEQPAQGAQIYGCERCVELVASNFPGMLFHECVSKKGTDSQFSDNLGSVFDAGDEVDEGQPKEGMDVTEHVSLQAVLEETYEVHTTASRTKKFGKNPKAMKIRPIKFPDSRGKIKQYFPIPSTDFRKLRLMSIVGNSAKTVKMKGTKLFEGHAGMALTTQSNISISKYQLDSIKKTAPVEVLEYRARLQVQARSQSATPAGAKGKGTKAIKDGHSLEAIELDEADEIEELFGNMAKLYSEHPMAPKDECARICSETEKVGTCAYWIKRLPLECIAASSSFKFLHAVSQSEILKPKIDKFERDQLDVHLGLVTDAKHFPDGKLMLLSWDQVLAKIQHLKKAEVDWLAETRISILKAYVKQYADKIDADKDVVQSIGKIVQAFAPYVNGTLPDYDPEMPSLLTSRLPMAEMKSLFLSSGFFGLLLGWIESADAKDDLVLELQDVIVRTWNVTEDTAMTTECAHAMQDTKKALAVLAASVQKSLQLNTPVSVFDDVKRLQEEGLKTGKATLSVFQVIGQAVERSPYWSKLIGNFGKSAKPLKSSAPQLQEHMKTTMALKDEGPSVEARESLSIIVQAVPEFNATVGQSHVLELDGKLAVTIAAHATKLATLAAEASKADSADTKFDGAIEAYTTLVQKALSNCSHNDDLVRSQSALAATVREISQMKRASDLSQKLNDFSTTDAMASSTMQDYFKHLTLPSGDEASRELVYNTFVKIVAHPRWREFDGNDEFKHIDLLKAMAPHAPQQHTSACAALVDLLVCVGDMNEARTAVEKLGDSPQEIATSNGCEKLLVQLDRQVQRCRTLLGKKVKGFDEVTAASKSTFEGAKQCMQDAAAALVANAAEAAKSQMKALWGKFKNSNGLEVFEDGAANATWKETKKIWEAGFKNWDRDDANLVLQQLCK</sequence>
<keyword evidence="2" id="KW-1185">Reference proteome</keyword>
<organism evidence="1 2">
    <name type="scientific">Prorocentrum cordatum</name>
    <dbReference type="NCBI Taxonomy" id="2364126"/>
    <lineage>
        <taxon>Eukaryota</taxon>
        <taxon>Sar</taxon>
        <taxon>Alveolata</taxon>
        <taxon>Dinophyceae</taxon>
        <taxon>Prorocentrales</taxon>
        <taxon>Prorocentraceae</taxon>
        <taxon>Prorocentrum</taxon>
    </lineage>
</organism>
<evidence type="ECO:0000313" key="1">
    <source>
        <dbReference type="EMBL" id="CAK0804822.1"/>
    </source>
</evidence>
<name>A0ABN9QJ14_9DINO</name>